<evidence type="ECO:0000313" key="1">
    <source>
        <dbReference type="EMBL" id="JAH21796.1"/>
    </source>
</evidence>
<dbReference type="EMBL" id="GBXM01086781">
    <property type="protein sequence ID" value="JAH21796.1"/>
    <property type="molecule type" value="Transcribed_RNA"/>
</dbReference>
<proteinExistence type="predicted"/>
<dbReference type="AlphaFoldDB" id="A0A0E9QY00"/>
<reference evidence="1" key="2">
    <citation type="journal article" date="2015" name="Fish Shellfish Immunol.">
        <title>Early steps in the European eel (Anguilla anguilla)-Vibrio vulnificus interaction in the gills: Role of the RtxA13 toxin.</title>
        <authorList>
            <person name="Callol A."/>
            <person name="Pajuelo D."/>
            <person name="Ebbesson L."/>
            <person name="Teles M."/>
            <person name="MacKenzie S."/>
            <person name="Amaro C."/>
        </authorList>
    </citation>
    <scope>NUCLEOTIDE SEQUENCE</scope>
</reference>
<organism evidence="1">
    <name type="scientific">Anguilla anguilla</name>
    <name type="common">European freshwater eel</name>
    <name type="synonym">Muraena anguilla</name>
    <dbReference type="NCBI Taxonomy" id="7936"/>
    <lineage>
        <taxon>Eukaryota</taxon>
        <taxon>Metazoa</taxon>
        <taxon>Chordata</taxon>
        <taxon>Craniata</taxon>
        <taxon>Vertebrata</taxon>
        <taxon>Euteleostomi</taxon>
        <taxon>Actinopterygii</taxon>
        <taxon>Neopterygii</taxon>
        <taxon>Teleostei</taxon>
        <taxon>Anguilliformes</taxon>
        <taxon>Anguillidae</taxon>
        <taxon>Anguilla</taxon>
    </lineage>
</organism>
<sequence>MKDGHTWPKRLHPLFCKFGNGGLTVLWSCTACFFRFGKAPLLYFFERSQCLQCALWKLG</sequence>
<reference evidence="1" key="1">
    <citation type="submission" date="2014-11" db="EMBL/GenBank/DDBJ databases">
        <authorList>
            <person name="Amaro Gonzalez C."/>
        </authorList>
    </citation>
    <scope>NUCLEOTIDE SEQUENCE</scope>
</reference>
<name>A0A0E9QY00_ANGAN</name>
<protein>
    <submittedName>
        <fullName evidence="1">Uncharacterized protein</fullName>
    </submittedName>
</protein>
<accession>A0A0E9QY00</accession>